<dbReference type="InterPro" id="IPR016024">
    <property type="entry name" value="ARM-type_fold"/>
</dbReference>
<dbReference type="GO" id="GO:0016281">
    <property type="term" value="C:eukaryotic translation initiation factor 4F complex"/>
    <property type="evidence" value="ECO:0007669"/>
    <property type="project" value="TreeGrafter"/>
</dbReference>
<evidence type="ECO:0000313" key="4">
    <source>
        <dbReference type="Proteomes" id="UP001059546"/>
    </source>
</evidence>
<accession>A0A9Q9F990</accession>
<dbReference type="AlphaFoldDB" id="A0A9Q9F990"/>
<name>A0A9Q9F990_ENCHE</name>
<dbReference type="SUPFAM" id="SSF48371">
    <property type="entry name" value="ARM repeat"/>
    <property type="match status" value="1"/>
</dbReference>
<reference evidence="3 5" key="2">
    <citation type="submission" date="2023-02" db="EMBL/GenBank/DDBJ databases">
        <title>Encephalitozoon hellem ATCC 50451 complete genome.</title>
        <authorList>
            <person name="Mascarenhas dos Santos A.C."/>
            <person name="Julian A.T."/>
            <person name="Pombert J.-F."/>
        </authorList>
    </citation>
    <scope>NUCLEOTIDE SEQUENCE [LARGE SCALE GENOMIC DNA]</scope>
    <source>
        <strain evidence="3 5">ATCC 50451</strain>
    </source>
</reference>
<dbReference type="PANTHER" id="PTHR23253">
    <property type="entry name" value="EUKARYOTIC TRANSLATION INITIATION FACTOR 4 GAMMA"/>
    <property type="match status" value="1"/>
</dbReference>
<dbReference type="GO" id="GO:0003729">
    <property type="term" value="F:mRNA binding"/>
    <property type="evidence" value="ECO:0007669"/>
    <property type="project" value="TreeGrafter"/>
</dbReference>
<gene>
    <name evidence="2" type="ORF">GPU96_04g07910</name>
    <name evidence="3" type="ORF">PFJ87_04g01890</name>
</gene>
<organism evidence="2 4">
    <name type="scientific">Encephalitozoon hellem</name>
    <name type="common">Microsporidian parasite</name>
    <dbReference type="NCBI Taxonomy" id="27973"/>
    <lineage>
        <taxon>Eukaryota</taxon>
        <taxon>Fungi</taxon>
        <taxon>Fungi incertae sedis</taxon>
        <taxon>Microsporidia</taxon>
        <taxon>Unikaryonidae</taxon>
        <taxon>Encephalitozoon</taxon>
    </lineage>
</organism>
<reference evidence="2" key="1">
    <citation type="submission" date="2021-05" db="EMBL/GenBank/DDBJ databases">
        <title>Encephalitozoon hellem ATCC 50604 Complete Genome.</title>
        <authorList>
            <person name="Mascarenhas dos Santos A.C."/>
            <person name="Julian A.T."/>
            <person name="Pombert J.-F."/>
        </authorList>
    </citation>
    <scope>NUCLEOTIDE SEQUENCE</scope>
    <source>
        <strain evidence="2">ATCC 50604</strain>
    </source>
</reference>
<dbReference type="SMART" id="SM00543">
    <property type="entry name" value="MIF4G"/>
    <property type="match status" value="1"/>
</dbReference>
<keyword evidence="5" id="KW-1185">Reference proteome</keyword>
<dbReference type="InterPro" id="IPR003890">
    <property type="entry name" value="MIF4G-like_typ-3"/>
</dbReference>
<sequence>MIKKIIHRPKKPLFVFKREESLPYGPRVKSAPPIEINFELPSKAEPKPVIRFTRPDGTPIRVEDLIDSTDSEVLTESSAEAETEDESILQGENIACTQEKAEPECKEQKLAQKEAVSSLESRELMLNNLLKKFSEERIAENRGPCYKVSEILSIKERQPIPLELKIKTKKETKGVYRPDSSRKDTCIEQARLEFNRLTAKNIGFVIKNLKGIRVGTIEEMKEIANILFDKAISEPTFVKYYALVVLDLKKEWQSEEEKSRDISQTVFFGTLLTLTLKTFENKEKWGDEHKRKEEMTFEERMAYEEKLEEAETERYIKKRKTLGTVDFLSSLYSLNVISYVHINACINTLMKSSDSENIEVLCYLVENIGEKLVVSGKEHIISMICSKLVQKKNSYANRIRYMIENLLEKKNSWKPKEVKAGNVFSCLEVENDYGNAQNQSPEESSKESVLTFLSSLSEELSMAYEDDDKEVLSDNLRIGESKFGAVPFYLSYFQEAISNHKISDLLFDFFISFRSTANVTETQLKETLTSLKNELEILKIDFPISPKKYAELITKLRVSKIISQPLFEELKSEDYNGRVRDLILKWYKSDKDREKALTIFPSETIESLVAK</sequence>
<proteinExistence type="predicted"/>
<dbReference type="PANTHER" id="PTHR23253:SF78">
    <property type="entry name" value="EUKARYOTIC TRANSLATION INITIATION FACTOR 4G1, ISOFORM B-RELATED"/>
    <property type="match status" value="1"/>
</dbReference>
<dbReference type="GO" id="GO:0003743">
    <property type="term" value="F:translation initiation factor activity"/>
    <property type="evidence" value="ECO:0007669"/>
    <property type="project" value="UniProtKB-KW"/>
</dbReference>
<dbReference type="Gene3D" id="1.25.40.180">
    <property type="match status" value="2"/>
</dbReference>
<evidence type="ECO:0000313" key="3">
    <source>
        <dbReference type="EMBL" id="WEL38513.1"/>
    </source>
</evidence>
<dbReference type="Proteomes" id="UP001217963">
    <property type="component" value="Chromosome IV"/>
</dbReference>
<keyword evidence="2" id="KW-0396">Initiation factor</keyword>
<dbReference type="OrthoDB" id="514777at2759"/>
<dbReference type="EMBL" id="CP119065">
    <property type="protein sequence ID" value="WEL38513.1"/>
    <property type="molecule type" value="Genomic_DNA"/>
</dbReference>
<dbReference type="Proteomes" id="UP001059546">
    <property type="component" value="Chromosome IV"/>
</dbReference>
<dbReference type="EMBL" id="CP075150">
    <property type="protein sequence ID" value="UTX43056.1"/>
    <property type="molecule type" value="Genomic_DNA"/>
</dbReference>
<evidence type="ECO:0000313" key="2">
    <source>
        <dbReference type="EMBL" id="UTX43056.1"/>
    </source>
</evidence>
<evidence type="ECO:0000313" key="5">
    <source>
        <dbReference type="Proteomes" id="UP001217963"/>
    </source>
</evidence>
<feature type="domain" description="MIF4G" evidence="1">
    <location>
        <begin position="187"/>
        <end position="413"/>
    </location>
</feature>
<protein>
    <submittedName>
        <fullName evidence="2 3">Eukaryotic translation initiation factor 4 gamma</fullName>
    </submittedName>
</protein>
<keyword evidence="2" id="KW-0648">Protein biosynthesis</keyword>
<evidence type="ECO:0000259" key="1">
    <source>
        <dbReference type="SMART" id="SM00543"/>
    </source>
</evidence>
<dbReference type="Pfam" id="PF02854">
    <property type="entry name" value="MIF4G"/>
    <property type="match status" value="1"/>
</dbReference>